<feature type="non-terminal residue" evidence="2">
    <location>
        <position position="180"/>
    </location>
</feature>
<organism evidence="2 3">
    <name type="scientific">Mya arenaria</name>
    <name type="common">Soft-shell clam</name>
    <dbReference type="NCBI Taxonomy" id="6604"/>
    <lineage>
        <taxon>Eukaryota</taxon>
        <taxon>Metazoa</taxon>
        <taxon>Spiralia</taxon>
        <taxon>Lophotrochozoa</taxon>
        <taxon>Mollusca</taxon>
        <taxon>Bivalvia</taxon>
        <taxon>Autobranchia</taxon>
        <taxon>Heteroconchia</taxon>
        <taxon>Euheterodonta</taxon>
        <taxon>Imparidentia</taxon>
        <taxon>Neoheterodontei</taxon>
        <taxon>Myida</taxon>
        <taxon>Myoidea</taxon>
        <taxon>Myidae</taxon>
        <taxon>Mya</taxon>
    </lineage>
</organism>
<proteinExistence type="predicted"/>
<protein>
    <submittedName>
        <fullName evidence="2">Uncharacterized protein</fullName>
    </submittedName>
</protein>
<sequence length="180" mass="20682">MSSALVFVFTVVWSFNGSNGYIMFDELKVLNHAEDHLRGDVMKIKPFVPPMISLQSQPPERVKPDREKSMPGYWTAGDTSLLGLLLSLPDADGVQYEAVDTSEDYDIGVGDSDDAVVLWKRSRSVPPRSRRCGQIAGPFRMFCDSWLDELCYNRDIYYKKNFSRTLRIKHHIPREPYFQP</sequence>
<evidence type="ECO:0000313" key="3">
    <source>
        <dbReference type="Proteomes" id="UP001164746"/>
    </source>
</evidence>
<dbReference type="Proteomes" id="UP001164746">
    <property type="component" value="Chromosome 4"/>
</dbReference>
<keyword evidence="1" id="KW-0732">Signal</keyword>
<feature type="chain" id="PRO_5046015514" evidence="1">
    <location>
        <begin position="21"/>
        <end position="180"/>
    </location>
</feature>
<accession>A0ABY7E142</accession>
<feature type="signal peptide" evidence="1">
    <location>
        <begin position="1"/>
        <end position="20"/>
    </location>
</feature>
<name>A0ABY7E142_MYAAR</name>
<evidence type="ECO:0000256" key="1">
    <source>
        <dbReference type="SAM" id="SignalP"/>
    </source>
</evidence>
<reference evidence="2" key="1">
    <citation type="submission" date="2022-11" db="EMBL/GenBank/DDBJ databases">
        <title>Centuries of genome instability and evolution in soft-shell clam transmissible cancer (bioRxiv).</title>
        <authorList>
            <person name="Hart S.F.M."/>
            <person name="Yonemitsu M.A."/>
            <person name="Giersch R.M."/>
            <person name="Beal B.F."/>
            <person name="Arriagada G."/>
            <person name="Davis B.W."/>
            <person name="Ostrander E.A."/>
            <person name="Goff S.P."/>
            <person name="Metzger M.J."/>
        </authorList>
    </citation>
    <scope>NUCLEOTIDE SEQUENCE</scope>
    <source>
        <strain evidence="2">MELC-2E11</strain>
        <tissue evidence="2">Siphon/mantle</tissue>
    </source>
</reference>
<dbReference type="EMBL" id="CP111015">
    <property type="protein sequence ID" value="WAR03708.1"/>
    <property type="molecule type" value="Genomic_DNA"/>
</dbReference>
<gene>
    <name evidence="2" type="ORF">MAR_010266</name>
</gene>
<keyword evidence="3" id="KW-1185">Reference proteome</keyword>
<evidence type="ECO:0000313" key="2">
    <source>
        <dbReference type="EMBL" id="WAR03708.1"/>
    </source>
</evidence>